<protein>
    <submittedName>
        <fullName evidence="1">Uncharacterized protein</fullName>
    </submittedName>
</protein>
<dbReference type="PANTHER" id="PTHR48462:SF1">
    <property type="entry name" value="PROTEIN, PUTATIVE-RELATED"/>
    <property type="match status" value="1"/>
</dbReference>
<sequence>MKKLADIYFKRVTQTAESIFSLSPRHMALWQSQIEDHTSDWLRVVLISGLGQTMNGKAYRCVLCYRLGVPCFLFQTCAQLALGCSRGDIHGDHPSGVSVGKKVDIGLSGGREKPVRPEDMLLYSWDIRLDELEKDVVALLKRIQKFSVTQDIEARVAAHFFNRLALLLLKE</sequence>
<dbReference type="AlphaFoldDB" id="A0A6L2KSC2"/>
<evidence type="ECO:0000313" key="1">
    <source>
        <dbReference type="EMBL" id="GEU52196.1"/>
    </source>
</evidence>
<reference evidence="1" key="1">
    <citation type="journal article" date="2019" name="Sci. Rep.">
        <title>Draft genome of Tanacetum cinerariifolium, the natural source of mosquito coil.</title>
        <authorList>
            <person name="Yamashiro T."/>
            <person name="Shiraishi A."/>
            <person name="Satake H."/>
            <person name="Nakayama K."/>
        </authorList>
    </citation>
    <scope>NUCLEOTIDE SEQUENCE</scope>
</reference>
<comment type="caution">
    <text evidence="1">The sequence shown here is derived from an EMBL/GenBank/DDBJ whole genome shotgun (WGS) entry which is preliminary data.</text>
</comment>
<gene>
    <name evidence="1" type="ORF">Tci_024174</name>
</gene>
<name>A0A6L2KSC2_TANCI</name>
<organism evidence="1">
    <name type="scientific">Tanacetum cinerariifolium</name>
    <name type="common">Dalmatian daisy</name>
    <name type="synonym">Chrysanthemum cinerariifolium</name>
    <dbReference type="NCBI Taxonomy" id="118510"/>
    <lineage>
        <taxon>Eukaryota</taxon>
        <taxon>Viridiplantae</taxon>
        <taxon>Streptophyta</taxon>
        <taxon>Embryophyta</taxon>
        <taxon>Tracheophyta</taxon>
        <taxon>Spermatophyta</taxon>
        <taxon>Magnoliopsida</taxon>
        <taxon>eudicotyledons</taxon>
        <taxon>Gunneridae</taxon>
        <taxon>Pentapetalae</taxon>
        <taxon>asterids</taxon>
        <taxon>campanulids</taxon>
        <taxon>Asterales</taxon>
        <taxon>Asteraceae</taxon>
        <taxon>Asteroideae</taxon>
        <taxon>Anthemideae</taxon>
        <taxon>Anthemidinae</taxon>
        <taxon>Tanacetum</taxon>
    </lineage>
</organism>
<dbReference type="PANTHER" id="PTHR48462">
    <property type="entry name" value="PROTEIN, PUTATIVE-RELATED"/>
    <property type="match status" value="1"/>
</dbReference>
<dbReference type="EMBL" id="BKCJ010002980">
    <property type="protein sequence ID" value="GEU52196.1"/>
    <property type="molecule type" value="Genomic_DNA"/>
</dbReference>
<accession>A0A6L2KSC2</accession>
<proteinExistence type="predicted"/>